<dbReference type="SUPFAM" id="SSF53335">
    <property type="entry name" value="S-adenosyl-L-methionine-dependent methyltransferases"/>
    <property type="match status" value="1"/>
</dbReference>
<dbReference type="PANTHER" id="PTHR12049">
    <property type="entry name" value="PROTEIN ARGININE METHYLTRANSFERASE NDUFAF7, MITOCHONDRIAL"/>
    <property type="match status" value="1"/>
</dbReference>
<dbReference type="RefSeq" id="WP_230339214.1">
    <property type="nucleotide sequence ID" value="NZ_CP069798.1"/>
</dbReference>
<keyword evidence="4" id="KW-1185">Reference proteome</keyword>
<accession>A0A892ZES7</accession>
<dbReference type="KEGG" id="ptes:JQU52_00220"/>
<evidence type="ECO:0000313" key="3">
    <source>
        <dbReference type="EMBL" id="QRQ81915.1"/>
    </source>
</evidence>
<dbReference type="GO" id="GO:0035243">
    <property type="term" value="F:protein-arginine omega-N symmetric methyltransferase activity"/>
    <property type="evidence" value="ECO:0007669"/>
    <property type="project" value="TreeGrafter"/>
</dbReference>
<reference evidence="3" key="1">
    <citation type="submission" date="2021-02" db="EMBL/GenBank/DDBJ databases">
        <title>Neisseriaceae sp. 26B isolated from the cloaca of a Common Toad-headed Turtle (Mesoclemmys nasuta).</title>
        <authorList>
            <person name="Spergser J."/>
            <person name="Busse H.-J."/>
        </authorList>
    </citation>
    <scope>NUCLEOTIDE SEQUENCE</scope>
    <source>
        <strain evidence="3">26B</strain>
    </source>
</reference>
<evidence type="ECO:0000256" key="2">
    <source>
        <dbReference type="ARBA" id="ARBA00022679"/>
    </source>
</evidence>
<dbReference type="InterPro" id="IPR003788">
    <property type="entry name" value="NDUFAF7"/>
</dbReference>
<protein>
    <submittedName>
        <fullName evidence="3">SAM-dependent methyltransferase</fullName>
    </submittedName>
</protein>
<dbReference type="InterPro" id="IPR029063">
    <property type="entry name" value="SAM-dependent_MTases_sf"/>
</dbReference>
<gene>
    <name evidence="3" type="ORF">JQU52_00220</name>
</gene>
<dbReference type="Pfam" id="PF02636">
    <property type="entry name" value="Methyltransf_28"/>
    <property type="match status" value="1"/>
</dbReference>
<dbReference type="EMBL" id="CP069798">
    <property type="protein sequence ID" value="QRQ81915.1"/>
    <property type="molecule type" value="Genomic_DNA"/>
</dbReference>
<sequence>MSTHLPAPDADALASSQALRRLIEAKISQNHGWLPFSRFMDLALYAPQYGYYSGGGAKFGGAGDFITAPTLSPLFGQTLAVQINALLPQTAGVVYEFGAGNGALAATLLQALDSTQLNQYYIIELSAELAARQRQYLIENAPASAHKVVHLNRLPETLDGIIIGNEVLDAMPVSVVRWQENGIEEMGVVQQASQFEWAAHPLTDPALLAMAAPWAAQLPPGYTSELHPQQQAFITTLAQKLVRGAIIMIDYGFDAAQYYHPQRHQGTLIGHYRHHSVHDVFFHPGLTDITAHVNFTAIADAGVRNGLDLIGYTTQAHFLLNLGITEQLAAVATPTDNAYIQAAAACQMLLAQHEMGELFKVMAFGKNINVDWQGFARGDLCHKL</sequence>
<evidence type="ECO:0000313" key="4">
    <source>
        <dbReference type="Proteomes" id="UP000653156"/>
    </source>
</evidence>
<dbReference type="GO" id="GO:0032259">
    <property type="term" value="P:methylation"/>
    <property type="evidence" value="ECO:0007669"/>
    <property type="project" value="UniProtKB-KW"/>
</dbReference>
<dbReference type="Gene3D" id="3.40.50.12710">
    <property type="match status" value="1"/>
</dbReference>
<organism evidence="3 4">
    <name type="scientific">Paralysiella testudinis</name>
    <dbReference type="NCBI Taxonomy" id="2809020"/>
    <lineage>
        <taxon>Bacteria</taxon>
        <taxon>Pseudomonadati</taxon>
        <taxon>Pseudomonadota</taxon>
        <taxon>Betaproteobacteria</taxon>
        <taxon>Neisseriales</taxon>
        <taxon>Neisseriaceae</taxon>
        <taxon>Paralysiella</taxon>
    </lineage>
</organism>
<keyword evidence="2" id="KW-0808">Transferase</keyword>
<evidence type="ECO:0000256" key="1">
    <source>
        <dbReference type="ARBA" id="ARBA00022603"/>
    </source>
</evidence>
<proteinExistence type="predicted"/>
<dbReference type="Proteomes" id="UP000653156">
    <property type="component" value="Chromosome"/>
</dbReference>
<dbReference type="AlphaFoldDB" id="A0A892ZES7"/>
<dbReference type="InterPro" id="IPR038375">
    <property type="entry name" value="NDUFAF7_sf"/>
</dbReference>
<name>A0A892ZES7_9NEIS</name>
<dbReference type="PANTHER" id="PTHR12049:SF7">
    <property type="entry name" value="PROTEIN ARGININE METHYLTRANSFERASE NDUFAF7, MITOCHONDRIAL"/>
    <property type="match status" value="1"/>
</dbReference>
<keyword evidence="1 3" id="KW-0489">Methyltransferase</keyword>